<organism evidence="3 4">
    <name type="scientific">Portunus trituberculatus</name>
    <name type="common">Swimming crab</name>
    <name type="synonym">Neptunus trituberculatus</name>
    <dbReference type="NCBI Taxonomy" id="210409"/>
    <lineage>
        <taxon>Eukaryota</taxon>
        <taxon>Metazoa</taxon>
        <taxon>Ecdysozoa</taxon>
        <taxon>Arthropoda</taxon>
        <taxon>Crustacea</taxon>
        <taxon>Multicrustacea</taxon>
        <taxon>Malacostraca</taxon>
        <taxon>Eumalacostraca</taxon>
        <taxon>Eucarida</taxon>
        <taxon>Decapoda</taxon>
        <taxon>Pleocyemata</taxon>
        <taxon>Brachyura</taxon>
        <taxon>Eubrachyura</taxon>
        <taxon>Portunoidea</taxon>
        <taxon>Portunidae</taxon>
        <taxon>Portuninae</taxon>
        <taxon>Portunus</taxon>
    </lineage>
</organism>
<sequence length="98" mass="11864">MDMLDEEKEDEEKLEEKVEEEEEEEKEKRWHNIFFLFIPCSLFKGYFFWYLPSQTPPARKPLPRVRKPNLHSDRGQDSNPYAWRPIARMVPLYHGGPL</sequence>
<evidence type="ECO:0000313" key="4">
    <source>
        <dbReference type="Proteomes" id="UP000324222"/>
    </source>
</evidence>
<comment type="caution">
    <text evidence="3">The sequence shown here is derived from an EMBL/GenBank/DDBJ whole genome shotgun (WGS) entry which is preliminary data.</text>
</comment>
<feature type="region of interest" description="Disordered" evidence="1">
    <location>
        <begin position="1"/>
        <end position="26"/>
    </location>
</feature>
<evidence type="ECO:0000256" key="1">
    <source>
        <dbReference type="SAM" id="MobiDB-lite"/>
    </source>
</evidence>
<evidence type="ECO:0000313" key="3">
    <source>
        <dbReference type="EMBL" id="MPC76682.1"/>
    </source>
</evidence>
<reference evidence="3 4" key="1">
    <citation type="submission" date="2019-05" db="EMBL/GenBank/DDBJ databases">
        <title>Another draft genome of Portunus trituberculatus and its Hox gene families provides insights of decapod evolution.</title>
        <authorList>
            <person name="Jeong J.-H."/>
            <person name="Song I."/>
            <person name="Kim S."/>
            <person name="Choi T."/>
            <person name="Kim D."/>
            <person name="Ryu S."/>
            <person name="Kim W."/>
        </authorList>
    </citation>
    <scope>NUCLEOTIDE SEQUENCE [LARGE SCALE GENOMIC DNA]</scope>
    <source>
        <tissue evidence="3">Muscle</tissue>
    </source>
</reference>
<dbReference type="Proteomes" id="UP000324222">
    <property type="component" value="Unassembled WGS sequence"/>
</dbReference>
<keyword evidence="4" id="KW-1185">Reference proteome</keyword>
<dbReference type="EMBL" id="VSRR010043947">
    <property type="protein sequence ID" value="MPC76682.1"/>
    <property type="molecule type" value="Genomic_DNA"/>
</dbReference>
<keyword evidence="2" id="KW-1133">Transmembrane helix</keyword>
<dbReference type="AlphaFoldDB" id="A0A5B7HZ53"/>
<keyword evidence="2" id="KW-0472">Membrane</keyword>
<feature type="compositionally biased region" description="Acidic residues" evidence="1">
    <location>
        <begin position="1"/>
        <end position="25"/>
    </location>
</feature>
<evidence type="ECO:0000256" key="2">
    <source>
        <dbReference type="SAM" id="Phobius"/>
    </source>
</evidence>
<feature type="transmembrane region" description="Helical" evidence="2">
    <location>
        <begin position="33"/>
        <end position="51"/>
    </location>
</feature>
<gene>
    <name evidence="3" type="ORF">E2C01_071106</name>
</gene>
<protein>
    <submittedName>
        <fullName evidence="3">Uncharacterized protein</fullName>
    </submittedName>
</protein>
<proteinExistence type="predicted"/>
<accession>A0A5B7HZ53</accession>
<keyword evidence="2" id="KW-0812">Transmembrane</keyword>
<name>A0A5B7HZ53_PORTR</name>